<evidence type="ECO:0000313" key="1">
    <source>
        <dbReference type="EMBL" id="CBL02394.1"/>
    </source>
</evidence>
<dbReference type="AlphaFoldDB" id="D4KC31"/>
<reference evidence="1 2" key="1">
    <citation type="submission" date="2010-03" db="EMBL/GenBank/DDBJ databases">
        <title>The genome sequence of Faecalibacterium prausnitzii SL3/3.</title>
        <authorList>
            <consortium name="metaHIT consortium -- http://www.metahit.eu/"/>
            <person name="Pajon A."/>
            <person name="Turner K."/>
            <person name="Parkhill J."/>
            <person name="Duncan S."/>
            <person name="Flint H."/>
        </authorList>
    </citation>
    <scope>NUCLEOTIDE SEQUENCE [LARGE SCALE GENOMIC DNA]</scope>
    <source>
        <strain evidence="1 2">SL3/3</strain>
    </source>
</reference>
<accession>D4KC31</accession>
<organism evidence="1 2">
    <name type="scientific">Faecalibacterium prausnitzii SL3/3</name>
    <dbReference type="NCBI Taxonomy" id="657322"/>
    <lineage>
        <taxon>Bacteria</taxon>
        <taxon>Bacillati</taxon>
        <taxon>Bacillota</taxon>
        <taxon>Clostridia</taxon>
        <taxon>Eubacteriales</taxon>
        <taxon>Oscillospiraceae</taxon>
        <taxon>Faecalibacterium</taxon>
    </lineage>
</organism>
<gene>
    <name evidence="1" type="ORF">FPR_22040</name>
</gene>
<dbReference type="HOGENOM" id="CLU_443284_0_0_9"/>
<dbReference type="EMBL" id="FP929046">
    <property type="protein sequence ID" value="CBL02394.1"/>
    <property type="molecule type" value="Genomic_DNA"/>
</dbReference>
<protein>
    <submittedName>
        <fullName evidence="1">Uncharacterized protein</fullName>
    </submittedName>
</protein>
<dbReference type="RefSeq" id="WP_015537915.1">
    <property type="nucleotide sequence ID" value="NC_021020.1"/>
</dbReference>
<reference evidence="1 2" key="2">
    <citation type="submission" date="2010-03" db="EMBL/GenBank/DDBJ databases">
        <authorList>
            <person name="Pajon A."/>
        </authorList>
    </citation>
    <scope>NUCLEOTIDE SEQUENCE [LARGE SCALE GENOMIC DNA]</scope>
    <source>
        <strain evidence="1 2">SL3/3</strain>
    </source>
</reference>
<evidence type="ECO:0000313" key="2">
    <source>
        <dbReference type="Proteomes" id="UP000007059"/>
    </source>
</evidence>
<dbReference type="PATRIC" id="fig|657322.3.peg.2130"/>
<proteinExistence type="predicted"/>
<dbReference type="Proteomes" id="UP000007059">
    <property type="component" value="Chromosome"/>
</dbReference>
<name>D4KC31_9FIRM</name>
<sequence>MSQNSQDAIDVLSKVIIDTIEKKLNDAKFDKSQTGVVTAVNGNTYTISVFGSQYNITSDQIYTVGQSVVVTALQGDMKRLVCSPDNIGTMKTVDSKVNVVGNQLSTFIDTDFADTIVKYTDVSEFLTLKDQIDGQLSLWFYNGAPSIDTVPTVNWATDDAKRLHVGDLYYDIKAGDAYRWEDTFVWVSLEDKNLLKVLRAASLEDETANGSKRVFFMTPAPPYSRGDIWANSSGDNKMLVCQTTRTTTESFSRTDWAVALKYTDDTKADEALDAAGKIDGDLVSFKTEYNSDLESTKQQIEARVTTKKYNEDMSGLNTRISLTESKISKNENAIVLCATKTEAQKYADTAELNANKKLEEHIKTATESIDSKVAKTDYTGKNIATLINQSTNTVKIKATKLNLTGAISVDKNGKVALDSTSVNNSLTQVSGDKITTDTITVDKLKAGQIFQPLWKNDSKDAYSAVGEENKLTFEADSDYSEYIFVFRGYKEREVVEIDSESAATKRVLEYLSKVSVIVSKPVAGEWSGAEYHCATMNTPKLCMIYDLSTGDNSTPNVSYNSDTSIKSAFRPFYVKAYEKNNKYCTEITFFDAQSSGETAITTNNDLIIPCEIYGVK</sequence>
<dbReference type="KEGG" id="fpa:FPR_22040"/>
<dbReference type="eggNOG" id="COG4926">
    <property type="taxonomic scope" value="Bacteria"/>
</dbReference>